<dbReference type="PhylomeDB" id="Q89KE1"/>
<feature type="domain" description="CoA-binding" evidence="2">
    <location>
        <begin position="48"/>
        <end position="145"/>
    </location>
</feature>
<dbReference type="Pfam" id="PF13380">
    <property type="entry name" value="CoA_binding_2"/>
    <property type="match status" value="1"/>
</dbReference>
<dbReference type="InterPro" id="IPR036291">
    <property type="entry name" value="NAD(P)-bd_dom_sf"/>
</dbReference>
<organism evidence="3 4">
    <name type="scientific">Bradyrhizobium diazoefficiens (strain JCM 10833 / BCRC 13528 / IAM 13628 / NBRC 14792 / USDA 110)</name>
    <dbReference type="NCBI Taxonomy" id="224911"/>
    <lineage>
        <taxon>Bacteria</taxon>
        <taxon>Pseudomonadati</taxon>
        <taxon>Pseudomonadota</taxon>
        <taxon>Alphaproteobacteria</taxon>
        <taxon>Hyphomicrobiales</taxon>
        <taxon>Nitrobacteraceae</taxon>
        <taxon>Bradyrhizobium</taxon>
    </lineage>
</organism>
<dbReference type="GO" id="GO:0005737">
    <property type="term" value="C:cytoplasm"/>
    <property type="evidence" value="ECO:0000318"/>
    <property type="project" value="GO_Central"/>
</dbReference>
<dbReference type="OrthoDB" id="9804695at2"/>
<keyword evidence="4" id="KW-1185">Reference proteome</keyword>
<dbReference type="InterPro" id="IPR003781">
    <property type="entry name" value="CoA-bd"/>
</dbReference>
<dbReference type="PANTHER" id="PTHR33303:SF2">
    <property type="entry name" value="COA-BINDING DOMAIN-CONTAINING PROTEIN"/>
    <property type="match status" value="1"/>
</dbReference>
<dbReference type="FunCoup" id="Q89KE1">
    <property type="interactions" value="183"/>
</dbReference>
<name>Q89KE1_BRADU</name>
<dbReference type="Proteomes" id="UP000002526">
    <property type="component" value="Chromosome"/>
</dbReference>
<protein>
    <submittedName>
        <fullName evidence="3">Blr4966 protein</fullName>
    </submittedName>
</protein>
<dbReference type="Gene3D" id="3.40.50.720">
    <property type="entry name" value="NAD(P)-binding Rossmann-like Domain"/>
    <property type="match status" value="1"/>
</dbReference>
<dbReference type="KEGG" id="bja:blr4966"/>
<dbReference type="STRING" id="224911.AAV28_22185"/>
<dbReference type="EnsemblBacteria" id="BAC50231">
    <property type="protein sequence ID" value="BAC50231"/>
    <property type="gene ID" value="BAC50231"/>
</dbReference>
<reference evidence="4" key="1">
    <citation type="journal article" date="2002" name="DNA Res.">
        <title>Complete genomic sequence of nitrogen-fixing symbiotic bacterium Bradyrhizobium japonicum USDA110.</title>
        <authorList>
            <person name="Kaneko T."/>
            <person name="Nakamura Y."/>
            <person name="Sato S."/>
            <person name="Minamisawa K."/>
            <person name="Uchiumi T."/>
            <person name="Sasamoto S."/>
            <person name="Watanabe A."/>
            <person name="Idesawa K."/>
            <person name="Iriguchi M."/>
            <person name="Kawashima K."/>
            <person name="Kohara M."/>
            <person name="Matsumoto M."/>
            <person name="Shimpo S."/>
            <person name="Tsuruoka H."/>
            <person name="Wada T."/>
            <person name="Yamada M."/>
            <person name="Tabata S."/>
        </authorList>
    </citation>
    <scope>NUCLEOTIDE SEQUENCE [LARGE SCALE GENOMIC DNA]</scope>
    <source>
        <strain evidence="4">JCM 10833 / BCRC 13528 / IAM 13628 / NBRC 14792 / USDA 110</strain>
    </source>
</reference>
<evidence type="ECO:0000256" key="1">
    <source>
        <dbReference type="SAM" id="MobiDB-lite"/>
    </source>
</evidence>
<dbReference type="eggNOG" id="COG1832">
    <property type="taxonomic scope" value="Bacteria"/>
</dbReference>
<sequence>MRSIELWCAIAHLRISRFRVRLCEPPRNDERKKKMNHDAYPDNYIRAILNSVKSIAMVGASPVNVRPSYFAFKYLAQRGYDMIPVNPGHVGKELLGKPFVASMSDIGRPVDMIDIFRNSSHIMPVVEEALALDPLPKVIWMQLGARDDVAAAKAEAVGIKVVMNRCPKIEYGRLSSEISWMGVNSRTLSSKRAPAPTQGMRLSLNRMSVGGGDTAASDRAAKNKSEQS</sequence>
<evidence type="ECO:0000313" key="4">
    <source>
        <dbReference type="Proteomes" id="UP000002526"/>
    </source>
</evidence>
<dbReference type="GO" id="GO:0005829">
    <property type="term" value="C:cytosol"/>
    <property type="evidence" value="ECO:0000318"/>
    <property type="project" value="GO_Central"/>
</dbReference>
<evidence type="ECO:0000259" key="2">
    <source>
        <dbReference type="SMART" id="SM00881"/>
    </source>
</evidence>
<dbReference type="AlphaFoldDB" id="Q89KE1"/>
<accession>Q89KE1</accession>
<gene>
    <name evidence="3" type="ordered locus">blr4966</name>
</gene>
<dbReference type="InParanoid" id="Q89KE1"/>
<feature type="compositionally biased region" description="Basic and acidic residues" evidence="1">
    <location>
        <begin position="219"/>
        <end position="228"/>
    </location>
</feature>
<dbReference type="SMART" id="SM00881">
    <property type="entry name" value="CoA_binding"/>
    <property type="match status" value="1"/>
</dbReference>
<dbReference type="HOGENOM" id="CLU_112567_0_0_5"/>
<feature type="region of interest" description="Disordered" evidence="1">
    <location>
        <begin position="186"/>
        <end position="228"/>
    </location>
</feature>
<proteinExistence type="predicted"/>
<dbReference type="PANTHER" id="PTHR33303">
    <property type="entry name" value="CYTOPLASMIC PROTEIN-RELATED"/>
    <property type="match status" value="1"/>
</dbReference>
<dbReference type="SUPFAM" id="SSF51735">
    <property type="entry name" value="NAD(P)-binding Rossmann-fold domains"/>
    <property type="match status" value="1"/>
</dbReference>
<dbReference type="PATRIC" id="fig|224911.5.peg.5053"/>
<evidence type="ECO:0000313" key="3">
    <source>
        <dbReference type="EMBL" id="BAC50231.1"/>
    </source>
</evidence>
<dbReference type="EMBL" id="BA000040">
    <property type="protein sequence ID" value="BAC50231.1"/>
    <property type="molecule type" value="Genomic_DNA"/>
</dbReference>